<gene>
    <name evidence="2" type="ORF">PICST_30511</name>
</gene>
<dbReference type="EMBL" id="CP000497">
    <property type="protein sequence ID" value="ABN65649.2"/>
    <property type="molecule type" value="Genomic_DNA"/>
</dbReference>
<feature type="region of interest" description="Disordered" evidence="1">
    <location>
        <begin position="365"/>
        <end position="454"/>
    </location>
</feature>
<dbReference type="GeneID" id="4838329"/>
<organism evidence="2 3">
    <name type="scientific">Scheffersomyces stipitis (strain ATCC 58785 / CBS 6054 / NBRC 10063 / NRRL Y-11545)</name>
    <name type="common">Yeast</name>
    <name type="synonym">Pichia stipitis</name>
    <dbReference type="NCBI Taxonomy" id="322104"/>
    <lineage>
        <taxon>Eukaryota</taxon>
        <taxon>Fungi</taxon>
        <taxon>Dikarya</taxon>
        <taxon>Ascomycota</taxon>
        <taxon>Saccharomycotina</taxon>
        <taxon>Pichiomycetes</taxon>
        <taxon>Debaryomycetaceae</taxon>
        <taxon>Scheffersomyces</taxon>
    </lineage>
</organism>
<feature type="compositionally biased region" description="Polar residues" evidence="1">
    <location>
        <begin position="189"/>
        <end position="221"/>
    </location>
</feature>
<dbReference type="AlphaFoldDB" id="A3LR01"/>
<dbReference type="OMA" id="PRHTGYD"/>
<dbReference type="RefSeq" id="XP_001383678.2">
    <property type="nucleotide sequence ID" value="XM_001383641.1"/>
</dbReference>
<accession>A3LR01</accession>
<dbReference type="KEGG" id="pic:PICST_30511"/>
<reference evidence="2 3" key="1">
    <citation type="journal article" date="2007" name="Nat. Biotechnol.">
        <title>Genome sequence of the lignocellulose-bioconverting and xylose-fermenting yeast Pichia stipitis.</title>
        <authorList>
            <person name="Jeffries T.W."/>
            <person name="Grigoriev I.V."/>
            <person name="Grimwood J."/>
            <person name="Laplaza J.M."/>
            <person name="Aerts A."/>
            <person name="Salamov A."/>
            <person name="Schmutz J."/>
            <person name="Lindquist E."/>
            <person name="Dehal P."/>
            <person name="Shapiro H."/>
            <person name="Jin Y.S."/>
            <person name="Passoth V."/>
            <person name="Richardson P.M."/>
        </authorList>
    </citation>
    <scope>NUCLEOTIDE SEQUENCE [LARGE SCALE GENOMIC DNA]</scope>
    <source>
        <strain evidence="3">ATCC 58785 / CBS 6054 / NBRC 10063 / NRRL Y-11545</strain>
    </source>
</reference>
<evidence type="ECO:0000313" key="2">
    <source>
        <dbReference type="EMBL" id="ABN65649.2"/>
    </source>
</evidence>
<dbReference type="Proteomes" id="UP000002258">
    <property type="component" value="Chromosome 3"/>
</dbReference>
<dbReference type="OrthoDB" id="4019224at2759"/>
<name>A3LR01_PICST</name>
<keyword evidence="3" id="KW-1185">Reference proteome</keyword>
<feature type="region of interest" description="Disordered" evidence="1">
    <location>
        <begin position="1"/>
        <end position="296"/>
    </location>
</feature>
<feature type="compositionally biased region" description="Pro residues" evidence="1">
    <location>
        <begin position="403"/>
        <end position="413"/>
    </location>
</feature>
<feature type="compositionally biased region" description="Polar residues" evidence="1">
    <location>
        <begin position="134"/>
        <end position="144"/>
    </location>
</feature>
<sequence length="454" mass="49543">MSTGKPTTPLSSPKVTDKNSIRPSTPPPSSSGDNSLHRISASYLKTPEPTSEVPFSPSLKRTNSGSYKSPDYKLNHNNVTSPYSSANLLKTPRHTGYDSAERRSKLQKTPQYFSPAKKLFQNEDGSPNKEDLTEITSQLKTRLSSALGKLQRDDSSASRNHITFTELSFDSETSPTKKSKPESDKKVWSPSNSLQRANLNLQTLQQSPLPKNTTSPHLVQPSSFVSSNSNSPLKQSPFLHNDLENRPYLNMPSPDEESSAHNALLAALSRQRRKSRSSFSSGTKRRSSIVTANDEGSTLILQQQQPTTPSQQQSVKLPPLNIALGSDIRGEPYGSGLPSFEAKETRKTNEQDAVLSLMSLSSPQSIKFGHSRNHSLNNNNTTTSVSSPGSSRSSSVIVQSPQNPLPSPMPILPPITSLVNEQKKKKRVPTGQNIGNAIDSDATDIDEDVTDDEI</sequence>
<feature type="compositionally biased region" description="Low complexity" evidence="1">
    <location>
        <begin position="222"/>
        <end position="231"/>
    </location>
</feature>
<feature type="region of interest" description="Disordered" evidence="1">
    <location>
        <begin position="326"/>
        <end position="348"/>
    </location>
</feature>
<feature type="compositionally biased region" description="Acidic residues" evidence="1">
    <location>
        <begin position="441"/>
        <end position="454"/>
    </location>
</feature>
<dbReference type="InParanoid" id="A3LR01"/>
<feature type="compositionally biased region" description="Polar residues" evidence="1">
    <location>
        <begin position="75"/>
        <end position="88"/>
    </location>
</feature>
<dbReference type="eggNOG" id="ENOG502RPME">
    <property type="taxonomic scope" value="Eukaryota"/>
</dbReference>
<proteinExistence type="predicted"/>
<protein>
    <submittedName>
        <fullName evidence="2">Uncharacterized protein</fullName>
    </submittedName>
</protein>
<feature type="compositionally biased region" description="Polar residues" evidence="1">
    <location>
        <begin position="157"/>
        <end position="176"/>
    </location>
</feature>
<feature type="compositionally biased region" description="Low complexity" evidence="1">
    <location>
        <begin position="374"/>
        <end position="402"/>
    </location>
</feature>
<evidence type="ECO:0000313" key="3">
    <source>
        <dbReference type="Proteomes" id="UP000002258"/>
    </source>
</evidence>
<feature type="compositionally biased region" description="Polar residues" evidence="1">
    <location>
        <begin position="1"/>
        <end position="14"/>
    </location>
</feature>
<feature type="compositionally biased region" description="Basic and acidic residues" evidence="1">
    <location>
        <begin position="95"/>
        <end position="104"/>
    </location>
</feature>
<dbReference type="HOGENOM" id="CLU_617014_0_0_1"/>
<evidence type="ECO:0000256" key="1">
    <source>
        <dbReference type="SAM" id="MobiDB-lite"/>
    </source>
</evidence>